<organism evidence="1 2">
    <name type="scientific">Candidatus Avipropionibacterium avicola</name>
    <dbReference type="NCBI Taxonomy" id="2840701"/>
    <lineage>
        <taxon>Bacteria</taxon>
        <taxon>Bacillati</taxon>
        <taxon>Actinomycetota</taxon>
        <taxon>Actinomycetes</taxon>
        <taxon>Propionibacteriales</taxon>
        <taxon>Propionibacteriaceae</taxon>
        <taxon>Propionibacteriaceae incertae sedis</taxon>
        <taxon>Candidatus Avipropionibacterium</taxon>
    </lineage>
</organism>
<gene>
    <name evidence="1" type="ORF">IAA98_03545</name>
</gene>
<sequence>MSGSPGRAWSAVDLATRWWWRLWGRPIDPYGDERWLAGPHQDRGGTGDDWLEDFAGQGLVRPADAGDGLLPDPGLLAGPEFDPAALHPSVADFYRHAASYRMDVWSQWSRLAAPVGAAITLLFGRRLRQLALPVEPLAVSRGLTSTIRIVDDPDTARPGAAWLRTLVSDGSTVFSGFYRVGQVPGSDQPHVWVTFPLEQGNLQVFLRPELGEDGSLWLVSRSHQFGDDGAYVTVRFGDRWWAANLAIHERFHVYVDEVGTLRTDHTLKVLGLAALRLHYRLVPDPRPSIT</sequence>
<reference evidence="1" key="2">
    <citation type="journal article" date="2021" name="PeerJ">
        <title>Extensive microbial diversity within the chicken gut microbiome revealed by metagenomics and culture.</title>
        <authorList>
            <person name="Gilroy R."/>
            <person name="Ravi A."/>
            <person name="Getino M."/>
            <person name="Pursley I."/>
            <person name="Horton D.L."/>
            <person name="Alikhan N.F."/>
            <person name="Baker D."/>
            <person name="Gharbi K."/>
            <person name="Hall N."/>
            <person name="Watson M."/>
            <person name="Adriaenssens E.M."/>
            <person name="Foster-Nyarko E."/>
            <person name="Jarju S."/>
            <person name="Secka A."/>
            <person name="Antonio M."/>
            <person name="Oren A."/>
            <person name="Chaudhuri R.R."/>
            <person name="La Ragione R."/>
            <person name="Hildebrand F."/>
            <person name="Pallen M.J."/>
        </authorList>
    </citation>
    <scope>NUCLEOTIDE SEQUENCE</scope>
    <source>
        <strain evidence="1">ChiGjej1B1-24693</strain>
    </source>
</reference>
<proteinExistence type="predicted"/>
<reference evidence="1" key="1">
    <citation type="submission" date="2020-10" db="EMBL/GenBank/DDBJ databases">
        <authorList>
            <person name="Gilroy R."/>
        </authorList>
    </citation>
    <scope>NUCLEOTIDE SEQUENCE</scope>
    <source>
        <strain evidence="1">ChiGjej1B1-24693</strain>
    </source>
</reference>
<name>A0A9D1GWL9_9ACTN</name>
<dbReference type="Proteomes" id="UP000886842">
    <property type="component" value="Unassembled WGS sequence"/>
</dbReference>
<evidence type="ECO:0000313" key="2">
    <source>
        <dbReference type="Proteomes" id="UP000886842"/>
    </source>
</evidence>
<protein>
    <submittedName>
        <fullName evidence="1">Uncharacterized protein</fullName>
    </submittedName>
</protein>
<evidence type="ECO:0000313" key="1">
    <source>
        <dbReference type="EMBL" id="HIT74637.1"/>
    </source>
</evidence>
<comment type="caution">
    <text evidence="1">The sequence shown here is derived from an EMBL/GenBank/DDBJ whole genome shotgun (WGS) entry which is preliminary data.</text>
</comment>
<accession>A0A9D1GWL9</accession>
<dbReference type="AlphaFoldDB" id="A0A9D1GWL9"/>
<dbReference type="EMBL" id="DVLP01000100">
    <property type="protein sequence ID" value="HIT74637.1"/>
    <property type="molecule type" value="Genomic_DNA"/>
</dbReference>